<dbReference type="Pfam" id="PF03144">
    <property type="entry name" value="GTP_EFTU_D2"/>
    <property type="match status" value="1"/>
</dbReference>
<evidence type="ECO:0000256" key="1">
    <source>
        <dbReference type="ARBA" id="ARBA00004496"/>
    </source>
</evidence>
<dbReference type="GO" id="GO:0003924">
    <property type="term" value="F:GTPase activity"/>
    <property type="evidence" value="ECO:0007669"/>
    <property type="project" value="InterPro"/>
</dbReference>
<dbReference type="Pfam" id="PF14492">
    <property type="entry name" value="EFG_III"/>
    <property type="match status" value="1"/>
</dbReference>
<keyword evidence="7 10" id="KW-0648">Protein biosynthesis</keyword>
<keyword evidence="8 10" id="KW-0342">GTP-binding</keyword>
<keyword evidence="5 10" id="KW-0547">Nucleotide-binding</keyword>
<proteinExistence type="inferred from homology"/>
<evidence type="ECO:0000256" key="3">
    <source>
        <dbReference type="ARBA" id="ARBA00017891"/>
    </source>
</evidence>
<evidence type="ECO:0000313" key="12">
    <source>
        <dbReference type="EMBL" id="HGQ73859.1"/>
    </source>
</evidence>
<dbReference type="InterPro" id="IPR000795">
    <property type="entry name" value="T_Tr_GTP-bd_dom"/>
</dbReference>
<comment type="function">
    <text evidence="9 10">Catalyzes the GTP-dependent ribosomal translocation step during translation elongation. During this step, the ribosome changes from the pre-translocational (PRE) to the post-translocational (POST) state as the newly formed A-site-bound peptidyl-tRNA and P-site-bound deacylated tRNA move to the P and E sites, respectively. Catalyzes the coordinated movement of the two tRNA molecules, the mRNA and conformational changes in the ribosome.</text>
</comment>
<dbReference type="SUPFAM" id="SSF54980">
    <property type="entry name" value="EF-G C-terminal domain-like"/>
    <property type="match status" value="2"/>
</dbReference>
<dbReference type="PROSITE" id="PS51722">
    <property type="entry name" value="G_TR_2"/>
    <property type="match status" value="1"/>
</dbReference>
<keyword evidence="4 10" id="KW-0963">Cytoplasm</keyword>
<evidence type="ECO:0000256" key="9">
    <source>
        <dbReference type="ARBA" id="ARBA00024731"/>
    </source>
</evidence>
<sequence>MVRYKQTAEILKLMRNVEQIRNIGITAHVDHGKTTTSDSLLAAAGIISEKVAGEALALDYLDVEQRRQMTVKTANISLYHEYKGKPYLINLIDTPGHVDFSAKTTRALRVIDGAILVVDAVEGVMTQTEMYLRVLLEEWVKPILFINKIDRLIKELKLSPTEIQNRLVHIIKEVNNLIYMYGDKEVKTAWQLDPSKGHVILGCAKDRWGFSIPLAQQKGIKFSDVVDAYQRGEAGVEELRKAVPLHEALLDAVVKFLPNPKEAQKYRIPKIWRGDLNSEIGKAMLEIDPDGPTVMLVNDVKVDPHAGLVVTGRLYSGRVREGDELWLVNSRIKQRILQVSLYMGLYRELADEIVAGNIAALLGLDKARAGETLVSLAYKDVMVPFERMRVLTEPVVTVAIEPKDPGKLTKLIDALHKLSIEDPSLVVKINEETGEYLLSGLGSLHIEIALTLLKEFYGLDVVTSAPLIVYRESIRDKSRVFEGKSPNKHNKVYVSVEPLDEKTISLISNGIVTDDMDARERAKILREEAGWDSEEAKRIWCVDENINVFVDLTTGVQYLREVRDTLIQGFKLAMREGPLAMEPVRGVKVILHDAIIHEDPAHRGPAQLFPAIRNAIFVGMLTSKPTILEPILKLDIRVPLEYMGSVSMIITKKRGKLLEVIQQGAVAKIIAEIPVSESFDIAGELRGATAGKAFWGQEFSRWSPIPDSMLMDLIAKIRQRKGLKPEPPKPEDFMSP</sequence>
<dbReference type="CDD" id="cd01514">
    <property type="entry name" value="Elongation_Factor_C"/>
    <property type="match status" value="1"/>
</dbReference>
<dbReference type="InterPro" id="IPR004161">
    <property type="entry name" value="EFTu-like_2"/>
</dbReference>
<dbReference type="InterPro" id="IPR035647">
    <property type="entry name" value="EFG_III/V"/>
</dbReference>
<dbReference type="SMART" id="SM00838">
    <property type="entry name" value="EFG_C"/>
    <property type="match status" value="1"/>
</dbReference>
<dbReference type="EMBL" id="DTBP01000015">
    <property type="protein sequence ID" value="HGQ73859.1"/>
    <property type="molecule type" value="Genomic_DNA"/>
</dbReference>
<comment type="caution">
    <text evidence="12">The sequence shown here is derived from an EMBL/GenBank/DDBJ whole genome shotgun (WGS) entry which is preliminary data.</text>
</comment>
<dbReference type="InterPro" id="IPR014721">
    <property type="entry name" value="Ribsml_uS5_D2-typ_fold_subgr"/>
</dbReference>
<dbReference type="GO" id="GO:0005829">
    <property type="term" value="C:cytosol"/>
    <property type="evidence" value="ECO:0007669"/>
    <property type="project" value="TreeGrafter"/>
</dbReference>
<dbReference type="PRINTS" id="PR00315">
    <property type="entry name" value="ELONGATNFCT"/>
</dbReference>
<comment type="similarity">
    <text evidence="2 10">Belongs to the TRAFAC class translation factor GTPase superfamily. Classic translation factor GTPase family. EF-G/EF-2 subfamily.</text>
</comment>
<dbReference type="Gene3D" id="3.40.50.300">
    <property type="entry name" value="P-loop containing nucleotide triphosphate hydrolases"/>
    <property type="match status" value="1"/>
</dbReference>
<dbReference type="SUPFAM" id="SSF50447">
    <property type="entry name" value="Translation proteins"/>
    <property type="match status" value="1"/>
</dbReference>
<dbReference type="InterPro" id="IPR000640">
    <property type="entry name" value="EFG_V-like"/>
</dbReference>
<dbReference type="CDD" id="cd16268">
    <property type="entry name" value="EF2_II"/>
    <property type="match status" value="1"/>
</dbReference>
<dbReference type="InterPro" id="IPR005225">
    <property type="entry name" value="Small_GTP-bd"/>
</dbReference>
<dbReference type="HAMAP" id="MF_00054_A">
    <property type="entry name" value="EF_G_EF_2_A"/>
    <property type="match status" value="1"/>
</dbReference>
<dbReference type="Gene3D" id="2.40.30.10">
    <property type="entry name" value="Translation factors"/>
    <property type="match status" value="1"/>
</dbReference>
<dbReference type="SUPFAM" id="SSF52540">
    <property type="entry name" value="P-loop containing nucleoside triphosphate hydrolases"/>
    <property type="match status" value="1"/>
</dbReference>
<keyword evidence="6 10" id="KW-0251">Elongation factor</keyword>
<evidence type="ECO:0000256" key="6">
    <source>
        <dbReference type="ARBA" id="ARBA00022768"/>
    </source>
</evidence>
<feature type="domain" description="Tr-type G" evidence="11">
    <location>
        <begin position="18"/>
        <end position="261"/>
    </location>
</feature>
<feature type="binding site" evidence="10">
    <location>
        <begin position="27"/>
        <end position="34"/>
    </location>
    <ligand>
        <name>GTP</name>
        <dbReference type="ChEBI" id="CHEBI:37565"/>
    </ligand>
</feature>
<dbReference type="InterPro" id="IPR009000">
    <property type="entry name" value="Transl_B-barrel_sf"/>
</dbReference>
<feature type="binding site" evidence="10">
    <location>
        <begin position="147"/>
        <end position="150"/>
    </location>
    <ligand>
        <name>GTP</name>
        <dbReference type="ChEBI" id="CHEBI:37565"/>
    </ligand>
</feature>
<dbReference type="GO" id="GO:0003746">
    <property type="term" value="F:translation elongation factor activity"/>
    <property type="evidence" value="ECO:0007669"/>
    <property type="project" value="UniProtKB-UniRule"/>
</dbReference>
<protein>
    <recommendedName>
        <fullName evidence="3 10">Elongation factor 2</fullName>
        <shortName evidence="10">EF-2</shortName>
    </recommendedName>
</protein>
<dbReference type="AlphaFoldDB" id="A0A7C4JL67"/>
<dbReference type="InterPro" id="IPR027417">
    <property type="entry name" value="P-loop_NTPase"/>
</dbReference>
<dbReference type="PANTHER" id="PTHR42908:SF3">
    <property type="entry name" value="ELONGATION FACTOR-LIKE GTPASE 1"/>
    <property type="match status" value="1"/>
</dbReference>
<dbReference type="Pfam" id="PF00009">
    <property type="entry name" value="GTP_EFTU"/>
    <property type="match status" value="1"/>
</dbReference>
<dbReference type="Gene3D" id="3.30.230.10">
    <property type="match status" value="1"/>
</dbReference>
<dbReference type="SUPFAM" id="SSF54211">
    <property type="entry name" value="Ribosomal protein S5 domain 2-like"/>
    <property type="match status" value="1"/>
</dbReference>
<dbReference type="GO" id="GO:1990904">
    <property type="term" value="C:ribonucleoprotein complex"/>
    <property type="evidence" value="ECO:0007669"/>
    <property type="project" value="TreeGrafter"/>
</dbReference>
<gene>
    <name evidence="10" type="primary">fusA</name>
    <name evidence="12" type="ORF">ENU20_02130</name>
</gene>
<evidence type="ECO:0000256" key="10">
    <source>
        <dbReference type="HAMAP-Rule" id="MF_00054"/>
    </source>
</evidence>
<evidence type="ECO:0000256" key="2">
    <source>
        <dbReference type="ARBA" id="ARBA00005870"/>
    </source>
</evidence>
<dbReference type="Pfam" id="PF03764">
    <property type="entry name" value="EFG_IV"/>
    <property type="match status" value="1"/>
</dbReference>
<dbReference type="InterPro" id="IPR004543">
    <property type="entry name" value="Transl_elong_EFG/EF2_arc"/>
</dbReference>
<feature type="modified residue" description="Diphthamide" evidence="10">
    <location>
        <position position="602"/>
    </location>
</feature>
<dbReference type="GO" id="GO:0005525">
    <property type="term" value="F:GTP binding"/>
    <property type="evidence" value="ECO:0007669"/>
    <property type="project" value="UniProtKB-UniRule"/>
</dbReference>
<dbReference type="PANTHER" id="PTHR42908">
    <property type="entry name" value="TRANSLATION ELONGATION FACTOR-RELATED"/>
    <property type="match status" value="1"/>
</dbReference>
<name>A0A7C4JL67_STAMA</name>
<evidence type="ECO:0000256" key="8">
    <source>
        <dbReference type="ARBA" id="ARBA00023134"/>
    </source>
</evidence>
<dbReference type="SMART" id="SM00889">
    <property type="entry name" value="EFG_IV"/>
    <property type="match status" value="1"/>
</dbReference>
<dbReference type="NCBIfam" id="TIGR00231">
    <property type="entry name" value="small_GTP"/>
    <property type="match status" value="1"/>
</dbReference>
<evidence type="ECO:0000256" key="5">
    <source>
        <dbReference type="ARBA" id="ARBA00022741"/>
    </source>
</evidence>
<dbReference type="CDD" id="cd01681">
    <property type="entry name" value="aeEF2_snRNP_like_IV"/>
    <property type="match status" value="1"/>
</dbReference>
<comment type="subcellular location">
    <subcellularLocation>
        <location evidence="1 10">Cytoplasm</location>
    </subcellularLocation>
</comment>
<dbReference type="NCBIfam" id="TIGR00490">
    <property type="entry name" value="aEF-2"/>
    <property type="match status" value="1"/>
</dbReference>
<dbReference type="InterPro" id="IPR005517">
    <property type="entry name" value="Transl_elong_EFG/EF2_IV"/>
</dbReference>
<evidence type="ECO:0000256" key="7">
    <source>
        <dbReference type="ARBA" id="ARBA00022917"/>
    </source>
</evidence>
<evidence type="ECO:0000256" key="4">
    <source>
        <dbReference type="ARBA" id="ARBA00022490"/>
    </source>
</evidence>
<dbReference type="FunFam" id="3.30.70.870:FF:000002">
    <property type="entry name" value="Translation elongation factor 2"/>
    <property type="match status" value="1"/>
</dbReference>
<dbReference type="InterPro" id="IPR020568">
    <property type="entry name" value="Ribosomal_Su5_D2-typ_SF"/>
</dbReference>
<organism evidence="12">
    <name type="scientific">Staphylothermus marinus</name>
    <dbReference type="NCBI Taxonomy" id="2280"/>
    <lineage>
        <taxon>Archaea</taxon>
        <taxon>Thermoproteota</taxon>
        <taxon>Thermoprotei</taxon>
        <taxon>Desulfurococcales</taxon>
        <taxon>Desulfurococcaceae</taxon>
        <taxon>Staphylothermus</taxon>
    </lineage>
</organism>
<reference evidence="12" key="1">
    <citation type="journal article" date="2020" name="mSystems">
        <title>Genome- and Community-Level Interaction Insights into Carbon Utilization and Element Cycling Functions of Hydrothermarchaeota in Hydrothermal Sediment.</title>
        <authorList>
            <person name="Zhou Z."/>
            <person name="Liu Y."/>
            <person name="Xu W."/>
            <person name="Pan J."/>
            <person name="Luo Z.H."/>
            <person name="Li M."/>
        </authorList>
    </citation>
    <scope>NUCLEOTIDE SEQUENCE [LARGE SCALE GENOMIC DNA]</scope>
    <source>
        <strain evidence="12">SpSt-648</strain>
    </source>
</reference>
<dbReference type="Gene3D" id="3.30.70.870">
    <property type="entry name" value="Elongation Factor G (Translational Gtpase), domain 3"/>
    <property type="match status" value="1"/>
</dbReference>
<feature type="binding site" evidence="10">
    <location>
        <begin position="93"/>
        <end position="97"/>
    </location>
    <ligand>
        <name>GTP</name>
        <dbReference type="ChEBI" id="CHEBI:37565"/>
    </ligand>
</feature>
<accession>A0A7C4JL67</accession>
<dbReference type="Pfam" id="PF00679">
    <property type="entry name" value="EFG_C"/>
    <property type="match status" value="1"/>
</dbReference>
<dbReference type="Gene3D" id="3.30.70.240">
    <property type="match status" value="1"/>
</dbReference>
<dbReference type="InterPro" id="IPR041095">
    <property type="entry name" value="EFG_II"/>
</dbReference>
<dbReference type="CDD" id="cd01885">
    <property type="entry name" value="EF2"/>
    <property type="match status" value="1"/>
</dbReference>
<dbReference type="FunFam" id="3.30.230.10:FF:000009">
    <property type="entry name" value="116 kDa U5 small nuclear ribonucleoprotein component"/>
    <property type="match status" value="1"/>
</dbReference>
<evidence type="ECO:0000259" key="11">
    <source>
        <dbReference type="PROSITE" id="PS51722"/>
    </source>
</evidence>